<keyword evidence="2" id="KW-1185">Reference proteome</keyword>
<comment type="caution">
    <text evidence="1">The sequence shown here is derived from an EMBL/GenBank/DDBJ whole genome shotgun (WGS) entry which is preliminary data.</text>
</comment>
<dbReference type="EMBL" id="JABSTQ010002662">
    <property type="protein sequence ID" value="KAG0443972.1"/>
    <property type="molecule type" value="Genomic_DNA"/>
</dbReference>
<protein>
    <submittedName>
        <fullName evidence="1">Uncharacterized protein</fullName>
    </submittedName>
</protein>
<evidence type="ECO:0000313" key="1">
    <source>
        <dbReference type="EMBL" id="KAG0443972.1"/>
    </source>
</evidence>
<gene>
    <name evidence="1" type="ORF">HPB47_014328</name>
</gene>
<reference evidence="1 2" key="1">
    <citation type="journal article" date="2020" name="Cell">
        <title>Large-Scale Comparative Analyses of Tick Genomes Elucidate Their Genetic Diversity and Vector Capacities.</title>
        <authorList>
            <consortium name="Tick Genome and Microbiome Consortium (TIGMIC)"/>
            <person name="Jia N."/>
            <person name="Wang J."/>
            <person name="Shi W."/>
            <person name="Du L."/>
            <person name="Sun Y."/>
            <person name="Zhan W."/>
            <person name="Jiang J.F."/>
            <person name="Wang Q."/>
            <person name="Zhang B."/>
            <person name="Ji P."/>
            <person name="Bell-Sakyi L."/>
            <person name="Cui X.M."/>
            <person name="Yuan T.T."/>
            <person name="Jiang B.G."/>
            <person name="Yang W.F."/>
            <person name="Lam T.T."/>
            <person name="Chang Q.C."/>
            <person name="Ding S.J."/>
            <person name="Wang X.J."/>
            <person name="Zhu J.G."/>
            <person name="Ruan X.D."/>
            <person name="Zhao L."/>
            <person name="Wei J.T."/>
            <person name="Ye R.Z."/>
            <person name="Que T.C."/>
            <person name="Du C.H."/>
            <person name="Zhou Y.H."/>
            <person name="Cheng J.X."/>
            <person name="Dai P.F."/>
            <person name="Guo W.B."/>
            <person name="Han X.H."/>
            <person name="Huang E.J."/>
            <person name="Li L.F."/>
            <person name="Wei W."/>
            <person name="Gao Y.C."/>
            <person name="Liu J.Z."/>
            <person name="Shao H.Z."/>
            <person name="Wang X."/>
            <person name="Wang C.C."/>
            <person name="Yang T.C."/>
            <person name="Huo Q.B."/>
            <person name="Li W."/>
            <person name="Chen H.Y."/>
            <person name="Chen S.E."/>
            <person name="Zhou L.G."/>
            <person name="Ni X.B."/>
            <person name="Tian J.H."/>
            <person name="Sheng Y."/>
            <person name="Liu T."/>
            <person name="Pan Y.S."/>
            <person name="Xia L.Y."/>
            <person name="Li J."/>
            <person name="Zhao F."/>
            <person name="Cao W.C."/>
        </authorList>
    </citation>
    <scope>NUCLEOTIDE SEQUENCE [LARGE SCALE GENOMIC DNA]</scope>
    <source>
        <strain evidence="1">Iper-2018</strain>
    </source>
</reference>
<sequence length="314" mass="33887">MGLAQRIFLQAIAAVGAPMESHYRDALVDSFQAVANVATQLLEENAFLKGRLVERPPTSEHTHNSYASMLKKGLNNTGVPNTDEQPEQLRTEVESDLDAQYQSLDREEEELMDYEGPKGKKRTKPKKKTPKISTSEEEDARASPEPSSKKSKQTADGKGQTPSKASNNQKESNTATPNPTPQEATMRELMERPTEGPRSYLAVASATSSCGVSSGGTGGAAGPTRVDVLRSPAPIQKPALLIYPTHPKPNSEYSQVVEALRAEVSPEELGLSEFETRRIKGGALISSTSVETADGGRRIGGRGAWATKLVSQKR</sequence>
<proteinExistence type="predicted"/>
<dbReference type="Proteomes" id="UP000805193">
    <property type="component" value="Unassembled WGS sequence"/>
</dbReference>
<name>A0AC60QX47_IXOPE</name>
<organism evidence="1 2">
    <name type="scientific">Ixodes persulcatus</name>
    <name type="common">Taiga tick</name>
    <dbReference type="NCBI Taxonomy" id="34615"/>
    <lineage>
        <taxon>Eukaryota</taxon>
        <taxon>Metazoa</taxon>
        <taxon>Ecdysozoa</taxon>
        <taxon>Arthropoda</taxon>
        <taxon>Chelicerata</taxon>
        <taxon>Arachnida</taxon>
        <taxon>Acari</taxon>
        <taxon>Parasitiformes</taxon>
        <taxon>Ixodida</taxon>
        <taxon>Ixodoidea</taxon>
        <taxon>Ixodidae</taxon>
        <taxon>Ixodinae</taxon>
        <taxon>Ixodes</taxon>
    </lineage>
</organism>
<evidence type="ECO:0000313" key="2">
    <source>
        <dbReference type="Proteomes" id="UP000805193"/>
    </source>
</evidence>
<accession>A0AC60QX47</accession>